<feature type="binding site" evidence="5">
    <location>
        <position position="76"/>
    </location>
    <ligand>
        <name>Zn(2+)</name>
        <dbReference type="ChEBI" id="CHEBI:29105"/>
    </ligand>
</feature>
<dbReference type="AlphaFoldDB" id="A0AA94HSQ8"/>
<accession>A0AA94HSQ8</accession>
<evidence type="ECO:0000256" key="3">
    <source>
        <dbReference type="ARBA" id="ARBA00022723"/>
    </source>
</evidence>
<keyword evidence="4 5" id="KW-0862">Zinc</keyword>
<proteinExistence type="inferred from homology"/>
<sequence length="117" mass="12865">MHEMAIAQSLLKMAEEEITRQGCTRLEVVNVKYGALAGLVPESLQFCFETMIQGTPHEGARLEMEELPLQLHCPFCGADFGGEGQDALVQPCPGCGEQFGHVVKQGRELYLNRLEAS</sequence>
<dbReference type="GO" id="GO:0008270">
    <property type="term" value="F:zinc ion binding"/>
    <property type="evidence" value="ECO:0007669"/>
    <property type="project" value="UniProtKB-UniRule"/>
</dbReference>
<keyword evidence="2 5" id="KW-0533">Nickel</keyword>
<dbReference type="PANTHER" id="PTHR34535">
    <property type="entry name" value="HYDROGENASE MATURATION FACTOR HYPA"/>
    <property type="match status" value="1"/>
</dbReference>
<comment type="caution">
    <text evidence="6">The sequence shown here is derived from an EMBL/GenBank/DDBJ whole genome shotgun (WGS) entry which is preliminary data.</text>
</comment>
<evidence type="ECO:0000313" key="7">
    <source>
        <dbReference type="Proteomes" id="UP000182680"/>
    </source>
</evidence>
<dbReference type="Gene3D" id="3.30.2320.80">
    <property type="match status" value="1"/>
</dbReference>
<reference evidence="7" key="1">
    <citation type="submission" date="2016-11" db="EMBL/GenBank/DDBJ databases">
        <authorList>
            <person name="Jaros S."/>
            <person name="Januszkiewicz K."/>
            <person name="Wedrychowicz H."/>
        </authorList>
    </citation>
    <scope>NUCLEOTIDE SEQUENCE [LARGE SCALE GENOMIC DNA]</scope>
    <source>
        <strain evidence="7">DSM 7057</strain>
    </source>
</reference>
<dbReference type="OMA" id="ILLCPCG"/>
<evidence type="ECO:0000256" key="1">
    <source>
        <dbReference type="ARBA" id="ARBA00010748"/>
    </source>
</evidence>
<organism evidence="6 7">
    <name type="scientific">Desulfovibrio desulfuricans</name>
    <dbReference type="NCBI Taxonomy" id="876"/>
    <lineage>
        <taxon>Bacteria</taxon>
        <taxon>Pseudomonadati</taxon>
        <taxon>Thermodesulfobacteriota</taxon>
        <taxon>Desulfovibrionia</taxon>
        <taxon>Desulfovibrionales</taxon>
        <taxon>Desulfovibrionaceae</taxon>
        <taxon>Desulfovibrio</taxon>
    </lineage>
</organism>
<evidence type="ECO:0000256" key="5">
    <source>
        <dbReference type="HAMAP-Rule" id="MF_00213"/>
    </source>
</evidence>
<comment type="function">
    <text evidence="5">Involved in the maturation of [NiFe] hydrogenases. Required for nickel insertion into the metal center of the hydrogenase.</text>
</comment>
<name>A0AA94HSQ8_DESDE</name>
<comment type="similarity">
    <text evidence="1 5">Belongs to the HypA/HybF family.</text>
</comment>
<keyword evidence="3 5" id="KW-0479">Metal-binding</keyword>
<dbReference type="PROSITE" id="PS01249">
    <property type="entry name" value="HYPA"/>
    <property type="match status" value="1"/>
</dbReference>
<gene>
    <name evidence="5" type="primary">hypA</name>
    <name evidence="6" type="ORF">SAMN02910291_01440</name>
</gene>
<feature type="binding site" evidence="5">
    <location>
        <position position="73"/>
    </location>
    <ligand>
        <name>Zn(2+)</name>
        <dbReference type="ChEBI" id="CHEBI:29105"/>
    </ligand>
</feature>
<dbReference type="Proteomes" id="UP000182680">
    <property type="component" value="Unassembled WGS sequence"/>
</dbReference>
<dbReference type="InterPro" id="IPR020538">
    <property type="entry name" value="Hydgase_Ni_incorp_HypA/HybF_CS"/>
</dbReference>
<evidence type="ECO:0000256" key="4">
    <source>
        <dbReference type="ARBA" id="ARBA00022833"/>
    </source>
</evidence>
<protein>
    <recommendedName>
        <fullName evidence="5">Hydrogenase maturation factor HypA</fullName>
    </recommendedName>
</protein>
<feature type="binding site" evidence="5">
    <location>
        <position position="2"/>
    </location>
    <ligand>
        <name>Ni(2+)</name>
        <dbReference type="ChEBI" id="CHEBI:49786"/>
    </ligand>
</feature>
<dbReference type="HAMAP" id="MF_00213">
    <property type="entry name" value="HypA_HybF"/>
    <property type="match status" value="1"/>
</dbReference>
<dbReference type="InterPro" id="IPR000688">
    <property type="entry name" value="HypA/HybF"/>
</dbReference>
<dbReference type="PIRSF" id="PIRSF004761">
    <property type="entry name" value="Hydrgn_mat_HypA"/>
    <property type="match status" value="1"/>
</dbReference>
<feature type="binding site" evidence="5">
    <location>
        <position position="92"/>
    </location>
    <ligand>
        <name>Zn(2+)</name>
        <dbReference type="ChEBI" id="CHEBI:29105"/>
    </ligand>
</feature>
<dbReference type="Pfam" id="PF01155">
    <property type="entry name" value="HypA"/>
    <property type="match status" value="1"/>
</dbReference>
<feature type="binding site" evidence="5">
    <location>
        <position position="95"/>
    </location>
    <ligand>
        <name>Zn(2+)</name>
        <dbReference type="ChEBI" id="CHEBI:29105"/>
    </ligand>
</feature>
<dbReference type="PANTHER" id="PTHR34535:SF3">
    <property type="entry name" value="HYDROGENASE MATURATION FACTOR HYPA"/>
    <property type="match status" value="1"/>
</dbReference>
<dbReference type="RefSeq" id="WP_012625124.1">
    <property type="nucleotide sequence ID" value="NZ_FPIW01000021.1"/>
</dbReference>
<dbReference type="GO" id="GO:0051604">
    <property type="term" value="P:protein maturation"/>
    <property type="evidence" value="ECO:0007669"/>
    <property type="project" value="InterPro"/>
</dbReference>
<evidence type="ECO:0000256" key="2">
    <source>
        <dbReference type="ARBA" id="ARBA00022596"/>
    </source>
</evidence>
<dbReference type="GO" id="GO:0016151">
    <property type="term" value="F:nickel cation binding"/>
    <property type="evidence" value="ECO:0007669"/>
    <property type="project" value="UniProtKB-UniRule"/>
</dbReference>
<evidence type="ECO:0000313" key="6">
    <source>
        <dbReference type="EMBL" id="SFW46984.1"/>
    </source>
</evidence>
<dbReference type="EMBL" id="FPIW01000021">
    <property type="protein sequence ID" value="SFW46984.1"/>
    <property type="molecule type" value="Genomic_DNA"/>
</dbReference>